<dbReference type="Proteomes" id="UP001172630">
    <property type="component" value="Unassembled WGS sequence"/>
</dbReference>
<dbReference type="RefSeq" id="WP_285881618.1">
    <property type="nucleotide sequence ID" value="NZ_JARFYN010000031.1"/>
</dbReference>
<reference evidence="1" key="1">
    <citation type="submission" date="2023-06" db="EMBL/GenBank/DDBJ databases">
        <title>Phylogenetic Diversity of Rhizobium strains.</title>
        <authorList>
            <person name="Moura F.T."/>
            <person name="Helene L.C.F."/>
            <person name="Hungria M."/>
        </authorList>
    </citation>
    <scope>NUCLEOTIDE SEQUENCE</scope>
    <source>
        <strain evidence="1">CCGE524</strain>
    </source>
</reference>
<keyword evidence="2" id="KW-1185">Reference proteome</keyword>
<name>A0ABT7KI22_9HYPH</name>
<sequence length="44" mass="5075">MKAAMERRFQTVVDASLQSLACVDYRIDFAPEVPEEHCVNYVLE</sequence>
<comment type="caution">
    <text evidence="1">The sequence shown here is derived from an EMBL/GenBank/DDBJ whole genome shotgun (WGS) entry which is preliminary data.</text>
</comment>
<accession>A0ABT7KI22</accession>
<protein>
    <submittedName>
        <fullName evidence="1">Uncharacterized protein</fullName>
    </submittedName>
</protein>
<evidence type="ECO:0000313" key="2">
    <source>
        <dbReference type="Proteomes" id="UP001172630"/>
    </source>
</evidence>
<gene>
    <name evidence="1" type="ORF">PY650_21725</name>
</gene>
<proteinExistence type="predicted"/>
<organism evidence="1 2">
    <name type="scientific">Rhizobium calliandrae</name>
    <dbReference type="NCBI Taxonomy" id="1312182"/>
    <lineage>
        <taxon>Bacteria</taxon>
        <taxon>Pseudomonadati</taxon>
        <taxon>Pseudomonadota</taxon>
        <taxon>Alphaproteobacteria</taxon>
        <taxon>Hyphomicrobiales</taxon>
        <taxon>Rhizobiaceae</taxon>
        <taxon>Rhizobium/Agrobacterium group</taxon>
        <taxon>Rhizobium</taxon>
    </lineage>
</organism>
<evidence type="ECO:0000313" key="1">
    <source>
        <dbReference type="EMBL" id="MDL2408217.1"/>
    </source>
</evidence>
<dbReference type="EMBL" id="JARFYN010000031">
    <property type="protein sequence ID" value="MDL2408217.1"/>
    <property type="molecule type" value="Genomic_DNA"/>
</dbReference>